<name>A0A1I7ZTP1_9BILA</name>
<dbReference type="InterPro" id="IPR006612">
    <property type="entry name" value="THAP_Znf"/>
</dbReference>
<organism evidence="10 11">
    <name type="scientific">Steinernema glaseri</name>
    <dbReference type="NCBI Taxonomy" id="37863"/>
    <lineage>
        <taxon>Eukaryota</taxon>
        <taxon>Metazoa</taxon>
        <taxon>Ecdysozoa</taxon>
        <taxon>Nematoda</taxon>
        <taxon>Chromadorea</taxon>
        <taxon>Rhabditida</taxon>
        <taxon>Tylenchina</taxon>
        <taxon>Panagrolaimomorpha</taxon>
        <taxon>Strongyloidoidea</taxon>
        <taxon>Steinernematidae</taxon>
        <taxon>Steinernema</taxon>
    </lineage>
</organism>
<dbReference type="GO" id="GO:0003677">
    <property type="term" value="F:DNA binding"/>
    <property type="evidence" value="ECO:0007669"/>
    <property type="project" value="UniProtKB-KW"/>
</dbReference>
<keyword evidence="10" id="KW-1185">Reference proteome</keyword>
<evidence type="ECO:0000256" key="6">
    <source>
        <dbReference type="SAM" id="MobiDB-lite"/>
    </source>
</evidence>
<feature type="compositionally biased region" description="Polar residues" evidence="6">
    <location>
        <begin position="834"/>
        <end position="854"/>
    </location>
</feature>
<dbReference type="InterPro" id="IPR043322">
    <property type="entry name" value="CtBP"/>
</dbReference>
<dbReference type="SUPFAM" id="SSF52283">
    <property type="entry name" value="Formate/glycerate dehydrogenase catalytic domain-like"/>
    <property type="match status" value="1"/>
</dbReference>
<dbReference type="InterPro" id="IPR006140">
    <property type="entry name" value="D-isomer_DH_NAD-bd"/>
</dbReference>
<dbReference type="GO" id="GO:0003714">
    <property type="term" value="F:transcription corepressor activity"/>
    <property type="evidence" value="ECO:0007669"/>
    <property type="project" value="InterPro"/>
</dbReference>
<feature type="compositionally biased region" description="Low complexity" evidence="6">
    <location>
        <begin position="786"/>
        <end position="797"/>
    </location>
</feature>
<keyword evidence="5" id="KW-0238">DNA-binding</keyword>
<dbReference type="PROSITE" id="PS00065">
    <property type="entry name" value="D_2_HYDROXYACID_DH_1"/>
    <property type="match status" value="1"/>
</dbReference>
<comment type="similarity">
    <text evidence="1">Belongs to the D-isomer specific 2-hydroxyacid dehydrogenase family.</text>
</comment>
<dbReference type="InterPro" id="IPR051638">
    <property type="entry name" value="CTBP_dehydrogenase"/>
</dbReference>
<evidence type="ECO:0000259" key="9">
    <source>
        <dbReference type="Pfam" id="PF05485"/>
    </source>
</evidence>
<dbReference type="GO" id="GO:0008270">
    <property type="term" value="F:zinc ion binding"/>
    <property type="evidence" value="ECO:0007669"/>
    <property type="project" value="UniProtKB-KW"/>
</dbReference>
<evidence type="ECO:0000313" key="11">
    <source>
        <dbReference type="WBParaSite" id="L893_g29825.t2"/>
    </source>
</evidence>
<dbReference type="WBParaSite" id="L893_g29825.t2">
    <property type="protein sequence ID" value="L893_g29825.t2"/>
    <property type="gene ID" value="L893_g29825"/>
</dbReference>
<dbReference type="Proteomes" id="UP000095287">
    <property type="component" value="Unplaced"/>
</dbReference>
<dbReference type="PANTHER" id="PTHR46029">
    <property type="entry name" value="C-TERMINAL-BINDING PROTEIN"/>
    <property type="match status" value="1"/>
</dbReference>
<feature type="compositionally biased region" description="Polar residues" evidence="6">
    <location>
        <begin position="715"/>
        <end position="725"/>
    </location>
</feature>
<evidence type="ECO:0000259" key="8">
    <source>
        <dbReference type="Pfam" id="PF02826"/>
    </source>
</evidence>
<dbReference type="GO" id="GO:0006357">
    <property type="term" value="P:regulation of transcription by RNA polymerase II"/>
    <property type="evidence" value="ECO:0007669"/>
    <property type="project" value="TreeGrafter"/>
</dbReference>
<keyword evidence="2" id="KW-0479">Metal-binding</keyword>
<dbReference type="Pfam" id="PF00389">
    <property type="entry name" value="2-Hacid_dh"/>
    <property type="match status" value="1"/>
</dbReference>
<feature type="compositionally biased region" description="Polar residues" evidence="6">
    <location>
        <begin position="743"/>
        <end position="784"/>
    </location>
</feature>
<dbReference type="SUPFAM" id="SSF57716">
    <property type="entry name" value="Glucocorticoid receptor-like (DNA-binding domain)"/>
    <property type="match status" value="1"/>
</dbReference>
<feature type="compositionally biased region" description="Low complexity" evidence="6">
    <location>
        <begin position="178"/>
        <end position="199"/>
    </location>
</feature>
<dbReference type="PANTHER" id="PTHR46029:SF7">
    <property type="entry name" value="C-TERMINAL-BINDING PROTEIN"/>
    <property type="match status" value="1"/>
</dbReference>
<evidence type="ECO:0000256" key="2">
    <source>
        <dbReference type="ARBA" id="ARBA00022723"/>
    </source>
</evidence>
<feature type="region of interest" description="Disordered" evidence="6">
    <location>
        <begin position="140"/>
        <end position="199"/>
    </location>
</feature>
<dbReference type="GO" id="GO:0051287">
    <property type="term" value="F:NAD binding"/>
    <property type="evidence" value="ECO:0007669"/>
    <property type="project" value="InterPro"/>
</dbReference>
<proteinExistence type="inferred from homology"/>
<accession>A0A1I7ZTP1</accession>
<dbReference type="GO" id="GO:0001221">
    <property type="term" value="F:transcription coregulator binding"/>
    <property type="evidence" value="ECO:0007669"/>
    <property type="project" value="TreeGrafter"/>
</dbReference>
<evidence type="ECO:0000256" key="4">
    <source>
        <dbReference type="ARBA" id="ARBA00022833"/>
    </source>
</evidence>
<keyword evidence="3" id="KW-0863">Zinc-finger</keyword>
<dbReference type="GO" id="GO:0003713">
    <property type="term" value="F:transcription coactivator activity"/>
    <property type="evidence" value="ECO:0007669"/>
    <property type="project" value="TreeGrafter"/>
</dbReference>
<dbReference type="CDD" id="cd05299">
    <property type="entry name" value="CtBP_dh"/>
    <property type="match status" value="1"/>
</dbReference>
<protein>
    <submittedName>
        <fullName evidence="11">THAP-type domain-containing protein</fullName>
    </submittedName>
</protein>
<evidence type="ECO:0000259" key="7">
    <source>
        <dbReference type="Pfam" id="PF00389"/>
    </source>
</evidence>
<dbReference type="Gene3D" id="3.40.50.720">
    <property type="entry name" value="NAD(P)-binding Rossmann-like Domain"/>
    <property type="match status" value="2"/>
</dbReference>
<reference evidence="11" key="1">
    <citation type="submission" date="2016-11" db="UniProtKB">
        <authorList>
            <consortium name="WormBaseParasite"/>
        </authorList>
    </citation>
    <scope>IDENTIFICATION</scope>
</reference>
<dbReference type="Pfam" id="PF02826">
    <property type="entry name" value="2-Hacid_dh_C"/>
    <property type="match status" value="1"/>
</dbReference>
<dbReference type="GO" id="GO:0005634">
    <property type="term" value="C:nucleus"/>
    <property type="evidence" value="ECO:0007669"/>
    <property type="project" value="TreeGrafter"/>
</dbReference>
<dbReference type="Pfam" id="PF05485">
    <property type="entry name" value="THAP"/>
    <property type="match status" value="1"/>
</dbReference>
<dbReference type="GO" id="GO:0140297">
    <property type="term" value="F:DNA-binding transcription factor binding"/>
    <property type="evidence" value="ECO:0007669"/>
    <property type="project" value="TreeGrafter"/>
</dbReference>
<evidence type="ECO:0000313" key="10">
    <source>
        <dbReference type="Proteomes" id="UP000095287"/>
    </source>
</evidence>
<feature type="domain" description="D-isomer specific 2-hydroxyacid dehydrogenase catalytic" evidence="7">
    <location>
        <begin position="289"/>
        <end position="612"/>
    </location>
</feature>
<dbReference type="GO" id="GO:0016616">
    <property type="term" value="F:oxidoreductase activity, acting on the CH-OH group of donors, NAD or NADP as acceptor"/>
    <property type="evidence" value="ECO:0007669"/>
    <property type="project" value="InterPro"/>
</dbReference>
<feature type="domain" description="THAP-type" evidence="9">
    <location>
        <begin position="90"/>
        <end position="158"/>
    </location>
</feature>
<keyword evidence="4" id="KW-0862">Zinc</keyword>
<evidence type="ECO:0000256" key="5">
    <source>
        <dbReference type="ARBA" id="ARBA00023125"/>
    </source>
</evidence>
<feature type="region of interest" description="Disordered" evidence="6">
    <location>
        <begin position="818"/>
        <end position="854"/>
    </location>
</feature>
<evidence type="ECO:0000256" key="1">
    <source>
        <dbReference type="ARBA" id="ARBA00005854"/>
    </source>
</evidence>
<sequence>MNTLHSSSKHIFTLLLGTRISQGPFSRRCESARYQKAARQPAFQRLHANAHRGRAAGRGAFRCSRDESSSKEQNQLSLVDGHGQVLLSLCCRGQEDNRHFYRIPKRPQVLRQRWLHAIGRTEETVVSQLRICSAHFAGGEKKEGDIPVPDPQFDPPITIQLPPKETKNSERRRLKNDSNSVLPSPFTSSSSLSASPSSALKRSRSAASTSEFLTNLRTKACSEFSRHAPADILPIFPPSSTFGSSFQPSLKHIPPSDLSSFCNILTMSGRVSNGPTARPLVALLDGRDCSVEMPILKEVATVAFCDAQTTAEIHEKVLNEAVAALMWHSITLEKEDLEKFKALKVVVRIGSGVDNVDVKAATELGIAVCNTPGDCVEEVADSTISMILNLYRKTFWLAKAVVDGKKIVGVEQVRDVASGSRRIRGDVLGIIGLGRIGTAVACRAKAFGFKIIFYDPHLPDGIDRALGIERYPTLDEVLARSDCITLHCPLTDETRNLINEESIKKVKNGAFLVNTSRGGLIQEQVLADALRTGAIRGAALDVHDTEPFEINNMMTASLYKSAGLATAPNVIHTPHAAWYSEESCSELRKSAAKEVRRAIVGRFPQDLTNCVNKEQLIAARKAPAIPSHSAPAIPPAVTQFNPLSAMSSFGGAMGEGFNGLPVNSLPGFYGNPLLAMGLNPQMLVNQSFANMQMAGGNPAAALTNIASQVGVSATGLSSSSRQSPAATARMSVSPAPHRIAQSPKVNRPSTVSPSPNLKTSSGISPSTHNGCAPNAVTTSSSLPIGSTLTTSTKTNTSAAEEDGSVALAVKEEVDVTTGDAVQFDGQEDKESVASGDTPSAVIANQNQNSAPTTA</sequence>
<dbReference type="InterPro" id="IPR006139">
    <property type="entry name" value="D-isomer_2_OHA_DH_cat_dom"/>
</dbReference>
<feature type="region of interest" description="Disordered" evidence="6">
    <location>
        <begin position="715"/>
        <end position="806"/>
    </location>
</feature>
<dbReference type="InterPro" id="IPR029752">
    <property type="entry name" value="D-isomer_DH_CS1"/>
</dbReference>
<feature type="domain" description="D-isomer specific 2-hydroxyacid dehydrogenase NAD-binding" evidence="8">
    <location>
        <begin position="384"/>
        <end position="577"/>
    </location>
</feature>
<dbReference type="SUPFAM" id="SSF51735">
    <property type="entry name" value="NAD(P)-binding Rossmann-fold domains"/>
    <property type="match status" value="1"/>
</dbReference>
<dbReference type="InterPro" id="IPR036291">
    <property type="entry name" value="NAD(P)-bd_dom_sf"/>
</dbReference>
<dbReference type="AlphaFoldDB" id="A0A1I7ZTP1"/>
<evidence type="ECO:0000256" key="3">
    <source>
        <dbReference type="ARBA" id="ARBA00022771"/>
    </source>
</evidence>